<evidence type="ECO:0000256" key="2">
    <source>
        <dbReference type="SAM" id="Phobius"/>
    </source>
</evidence>
<evidence type="ECO:0000256" key="1">
    <source>
        <dbReference type="SAM" id="MobiDB-lite"/>
    </source>
</evidence>
<dbReference type="VEuPathDB" id="TriTrypDB:BSAL_01310"/>
<feature type="transmembrane region" description="Helical" evidence="2">
    <location>
        <begin position="473"/>
        <end position="494"/>
    </location>
</feature>
<dbReference type="AlphaFoldDB" id="A0A0S4JBK6"/>
<dbReference type="EMBL" id="CYKH01001496">
    <property type="protein sequence ID" value="CUG87325.1"/>
    <property type="molecule type" value="Genomic_DNA"/>
</dbReference>
<name>A0A0S4JBK6_BODSA</name>
<feature type="region of interest" description="Disordered" evidence="1">
    <location>
        <begin position="748"/>
        <end position="788"/>
    </location>
</feature>
<feature type="compositionally biased region" description="Polar residues" evidence="1">
    <location>
        <begin position="836"/>
        <end position="854"/>
    </location>
</feature>
<evidence type="ECO:0000313" key="4">
    <source>
        <dbReference type="Proteomes" id="UP000051952"/>
    </source>
</evidence>
<feature type="region of interest" description="Disordered" evidence="1">
    <location>
        <begin position="824"/>
        <end position="854"/>
    </location>
</feature>
<feature type="transmembrane region" description="Helical" evidence="2">
    <location>
        <begin position="500"/>
        <end position="521"/>
    </location>
</feature>
<keyword evidence="4" id="KW-1185">Reference proteome</keyword>
<keyword evidence="2" id="KW-0472">Membrane</keyword>
<accession>A0A0S4JBK6</accession>
<feature type="transmembrane region" description="Helical" evidence="2">
    <location>
        <begin position="418"/>
        <end position="439"/>
    </location>
</feature>
<proteinExistence type="predicted"/>
<dbReference type="Proteomes" id="UP000051952">
    <property type="component" value="Unassembled WGS sequence"/>
</dbReference>
<feature type="transmembrane region" description="Helical" evidence="2">
    <location>
        <begin position="605"/>
        <end position="625"/>
    </location>
</feature>
<sequence length="927" mass="99071">MFALPIDPTAPNQRRGVLNAVQFLDCNITVPALGTLLSLQAADVDSNMVPLPTDAFVPCAVTFSVSRCNVSLLGNTARLLRAFGPTGNTFAGPFPTITNSVFRLESVRVDQLWKASSYMGISFTPLSIMYLRDVSNTTIAFVACSVAVHQVSPPAVVMPDAFLLEVEGIFLRSSISLEKSSFLLEANNVTATAMQMPVVYFGGLITSAAVEFAASNFTGIPTVVSGTLTEITRSNTAVFTLGCGNCWCVAGQSLNDCHHLSVGNVCNLTQFVGFSTHLERCVWTPSKSNPLLSLSLIDSSTHSYSPLTQQLSTSTSPSPSRSLELPLPFRNIPVAPTASQILTVVIAAPLASAVLATSVAVVIQRSTVALQFSSCSASGDVVAQSFASPPRGQQLAVNENPTRLSFGAAMGSMFRGAAVGNTALLAAACFAVIPVAALYRHFSERRSQVGGGGSRKSSISSALARLRLPGRVFVVYSVLLQPTATACAGLLMLALSGGDIVLAVVVALLWFGVLLWFVWAVQRGCSRLVTARIIEPSVGGGGVLDFVVERRNDWVPQSHLHADDVSLCTEPQWLLHPSHEGAEHFTHQFSVLISSVGGGPWREQYYCFGCLWSVATGVVGALDPGVPSSCVAAQITLVVVAALSLLSLVAIRPYPSKFDQGLQIALEVLSLITAILLLTNAGQDGVQSISYMQIGLSVTVSLMRGANRVLLWCADLRWANHSLQRKKASRRVMNHKFAVNEQNSALNPSSFASLPRSPGGTSSREPTPYIASPEMAPSSSSFARRSDSTHFLSPPPALLTLDLNASFARHSFVFDTPKSIQRSSVARSSEERDQELSQLTSSSRRITVSPQNDTPMLLSPSIGMIIASSSQAAVNNLHNTSMTATSQVATSSFRHQVTTHQHDQLQHLVELITSRRLMRSTSRELPR</sequence>
<feature type="transmembrane region" description="Helical" evidence="2">
    <location>
        <begin position="664"/>
        <end position="682"/>
    </location>
</feature>
<keyword evidence="2 3" id="KW-0812">Transmembrane</keyword>
<feature type="transmembrane region" description="Helical" evidence="2">
    <location>
        <begin position="631"/>
        <end position="652"/>
    </location>
</feature>
<keyword evidence="2" id="KW-1133">Transmembrane helix</keyword>
<reference evidence="4" key="1">
    <citation type="submission" date="2015-09" db="EMBL/GenBank/DDBJ databases">
        <authorList>
            <consortium name="Pathogen Informatics"/>
        </authorList>
    </citation>
    <scope>NUCLEOTIDE SEQUENCE [LARGE SCALE GENOMIC DNA]</scope>
    <source>
        <strain evidence="4">Lake Konstanz</strain>
    </source>
</reference>
<evidence type="ECO:0000313" key="3">
    <source>
        <dbReference type="EMBL" id="CUG87325.1"/>
    </source>
</evidence>
<gene>
    <name evidence="3" type="ORF">BSAL_01310</name>
</gene>
<organism evidence="3 4">
    <name type="scientific">Bodo saltans</name>
    <name type="common">Flagellated protozoan</name>
    <dbReference type="NCBI Taxonomy" id="75058"/>
    <lineage>
        <taxon>Eukaryota</taxon>
        <taxon>Discoba</taxon>
        <taxon>Euglenozoa</taxon>
        <taxon>Kinetoplastea</taxon>
        <taxon>Metakinetoplastina</taxon>
        <taxon>Eubodonida</taxon>
        <taxon>Bodonidae</taxon>
        <taxon>Bodo</taxon>
    </lineage>
</organism>
<protein>
    <submittedName>
        <fullName evidence="3">Transmembrane protein, putative</fullName>
    </submittedName>
</protein>